<dbReference type="Pfam" id="PF00903">
    <property type="entry name" value="Glyoxalase"/>
    <property type="match status" value="1"/>
</dbReference>
<dbReference type="SUPFAM" id="SSF54593">
    <property type="entry name" value="Glyoxalase/Bleomycin resistance protein/Dihydroxybiphenyl dioxygenase"/>
    <property type="match status" value="1"/>
</dbReference>
<dbReference type="EMBL" id="JYJB01000005">
    <property type="protein sequence ID" value="KJL48853.1"/>
    <property type="molecule type" value="Genomic_DNA"/>
</dbReference>
<evidence type="ECO:0000259" key="1">
    <source>
        <dbReference type="PROSITE" id="PS51819"/>
    </source>
</evidence>
<dbReference type="InterPro" id="IPR029068">
    <property type="entry name" value="Glyas_Bleomycin-R_OHBP_Dase"/>
</dbReference>
<feature type="domain" description="VOC" evidence="1">
    <location>
        <begin position="4"/>
        <end position="123"/>
    </location>
</feature>
<reference evidence="2 3" key="1">
    <citation type="submission" date="2015-02" db="EMBL/GenBank/DDBJ databases">
        <title>Draft genome sequences of ten Microbacterium spp. with emphasis on heavy metal contaminated environments.</title>
        <authorList>
            <person name="Corretto E."/>
        </authorList>
    </citation>
    <scope>NUCLEOTIDE SEQUENCE [LARGE SCALE GENOMIC DNA]</scope>
    <source>
        <strain evidence="2 3">SA35</strain>
    </source>
</reference>
<dbReference type="InterPro" id="IPR004360">
    <property type="entry name" value="Glyas_Fos-R_dOase_dom"/>
</dbReference>
<protein>
    <submittedName>
        <fullName evidence="2">Glyoxalase-like domain protein</fullName>
    </submittedName>
</protein>
<dbReference type="OrthoDB" id="4548523at2"/>
<dbReference type="PROSITE" id="PS51819">
    <property type="entry name" value="VOC"/>
    <property type="match status" value="1"/>
</dbReference>
<sequence>MFRGLANLNLVAVDMDAAVEWYTAVFETAPYFVRPEQGPAQYAEWRFGDDEDEFALMDARFRPALTQPGGALVSMHVDDIQSSFDRLLALGASVFDPVTQRGEGWWSASVSDPFGNLIGLIQSPHWAAQHAD</sequence>
<evidence type="ECO:0000313" key="3">
    <source>
        <dbReference type="Proteomes" id="UP000033900"/>
    </source>
</evidence>
<evidence type="ECO:0000313" key="2">
    <source>
        <dbReference type="EMBL" id="KJL48853.1"/>
    </source>
</evidence>
<gene>
    <name evidence="2" type="ORF">RS84_00481</name>
</gene>
<dbReference type="Gene3D" id="3.10.180.10">
    <property type="entry name" value="2,3-Dihydroxybiphenyl 1,2-Dioxygenase, domain 1"/>
    <property type="match status" value="1"/>
</dbReference>
<dbReference type="STRING" id="273678.RS84_00481"/>
<dbReference type="PANTHER" id="PTHR33993">
    <property type="entry name" value="GLYOXALASE-RELATED"/>
    <property type="match status" value="1"/>
</dbReference>
<accession>A0A0M2HWN7</accession>
<organism evidence="2 3">
    <name type="scientific">Microbacterium hydrocarbonoxydans</name>
    <dbReference type="NCBI Taxonomy" id="273678"/>
    <lineage>
        <taxon>Bacteria</taxon>
        <taxon>Bacillati</taxon>
        <taxon>Actinomycetota</taxon>
        <taxon>Actinomycetes</taxon>
        <taxon>Micrococcales</taxon>
        <taxon>Microbacteriaceae</taxon>
        <taxon>Microbacterium</taxon>
    </lineage>
</organism>
<dbReference type="RefSeq" id="WP_045256171.1">
    <property type="nucleotide sequence ID" value="NZ_JYJB01000005.1"/>
</dbReference>
<dbReference type="InterPro" id="IPR037523">
    <property type="entry name" value="VOC_core"/>
</dbReference>
<dbReference type="InterPro" id="IPR052164">
    <property type="entry name" value="Anthracycline_SecMetBiosynth"/>
</dbReference>
<name>A0A0M2HWN7_9MICO</name>
<dbReference type="PATRIC" id="fig|273678.4.peg.474"/>
<keyword evidence="3" id="KW-1185">Reference proteome</keyword>
<comment type="caution">
    <text evidence="2">The sequence shown here is derived from an EMBL/GenBank/DDBJ whole genome shotgun (WGS) entry which is preliminary data.</text>
</comment>
<dbReference type="Proteomes" id="UP000033900">
    <property type="component" value="Unassembled WGS sequence"/>
</dbReference>
<dbReference type="PANTHER" id="PTHR33993:SF2">
    <property type="entry name" value="VOC DOMAIN-CONTAINING PROTEIN"/>
    <property type="match status" value="1"/>
</dbReference>
<dbReference type="AlphaFoldDB" id="A0A0M2HWN7"/>
<proteinExistence type="predicted"/>